<keyword evidence="2" id="KW-1185">Reference proteome</keyword>
<name>A0ACC2N343_9HYME</name>
<gene>
    <name evidence="1" type="ORF">QAD02_006818</name>
</gene>
<dbReference type="Proteomes" id="UP001239111">
    <property type="component" value="Chromosome 4"/>
</dbReference>
<proteinExistence type="predicted"/>
<sequence>TALHWGAKHGDENIVKLVAGTYRDYIKSVNETSGYTALHIALQFDHENIFTLLVKVYGANQDIRDYSGKKARQYSISQKAAVSQDAMRKIKARKKHTERDLGFLRIGSLNVRVKRTTEAFSQFLGVATNPSSNNNEKIHKSWGSADNLPADKLMPPPKCAPIKKRRSRRATDFGQSTSSLSRRSPQPPSPRPLGRSPLSRRPASVSSISTNSLLVQAMSSPLKSHHQPQEQSQPSQRQGNDSDSDGACGFDASWRS</sequence>
<reference evidence="1" key="1">
    <citation type="submission" date="2023-04" db="EMBL/GenBank/DDBJ databases">
        <title>A chromosome-level genome assembly of the parasitoid wasp Eretmocerus hayati.</title>
        <authorList>
            <person name="Zhong Y."/>
            <person name="Liu S."/>
            <person name="Liu Y."/>
        </authorList>
    </citation>
    <scope>NUCLEOTIDE SEQUENCE</scope>
    <source>
        <strain evidence="1">ZJU_SS_LIU_2023</strain>
    </source>
</reference>
<dbReference type="EMBL" id="CM056744">
    <property type="protein sequence ID" value="KAJ8665156.1"/>
    <property type="molecule type" value="Genomic_DNA"/>
</dbReference>
<protein>
    <submittedName>
        <fullName evidence="1">Uncharacterized protein</fullName>
    </submittedName>
</protein>
<feature type="non-terminal residue" evidence="1">
    <location>
        <position position="1"/>
    </location>
</feature>
<organism evidence="1 2">
    <name type="scientific">Eretmocerus hayati</name>
    <dbReference type="NCBI Taxonomy" id="131215"/>
    <lineage>
        <taxon>Eukaryota</taxon>
        <taxon>Metazoa</taxon>
        <taxon>Ecdysozoa</taxon>
        <taxon>Arthropoda</taxon>
        <taxon>Hexapoda</taxon>
        <taxon>Insecta</taxon>
        <taxon>Pterygota</taxon>
        <taxon>Neoptera</taxon>
        <taxon>Endopterygota</taxon>
        <taxon>Hymenoptera</taxon>
        <taxon>Apocrita</taxon>
        <taxon>Proctotrupomorpha</taxon>
        <taxon>Chalcidoidea</taxon>
        <taxon>Aphelinidae</taxon>
        <taxon>Aphelininae</taxon>
        <taxon>Eretmocerus</taxon>
    </lineage>
</organism>
<accession>A0ACC2N343</accession>
<evidence type="ECO:0000313" key="1">
    <source>
        <dbReference type="EMBL" id="KAJ8665156.1"/>
    </source>
</evidence>
<evidence type="ECO:0000313" key="2">
    <source>
        <dbReference type="Proteomes" id="UP001239111"/>
    </source>
</evidence>
<comment type="caution">
    <text evidence="1">The sequence shown here is derived from an EMBL/GenBank/DDBJ whole genome shotgun (WGS) entry which is preliminary data.</text>
</comment>